<keyword evidence="3" id="KW-1185">Reference proteome</keyword>
<reference evidence="2" key="1">
    <citation type="submission" date="2007-07" db="EMBL/GenBank/DDBJ databases">
        <title>PCAP assembly of the Caenorhabditis remanei genome.</title>
        <authorList>
            <consortium name="The Caenorhabditis remanei Sequencing Consortium"/>
            <person name="Wilson R.K."/>
        </authorList>
    </citation>
    <scope>NUCLEOTIDE SEQUENCE [LARGE SCALE GENOMIC DNA]</scope>
    <source>
        <strain evidence="2">PB4641</strain>
    </source>
</reference>
<accession>E3NNB5</accession>
<gene>
    <name evidence="1" type="ORF">CRE_17668</name>
    <name evidence="2" type="ORF">CRE_17671</name>
</gene>
<evidence type="ECO:0000313" key="3">
    <source>
        <dbReference type="Proteomes" id="UP000008281"/>
    </source>
</evidence>
<dbReference type="Proteomes" id="UP000008281">
    <property type="component" value="Unassembled WGS sequence"/>
</dbReference>
<dbReference type="HOGENOM" id="CLU_2401735_0_0_1"/>
<dbReference type="AlphaFoldDB" id="E3NNB5"/>
<name>E3NNB5_CAERE</name>
<dbReference type="EMBL" id="DS269191">
    <property type="protein sequence ID" value="EFP10496.1"/>
    <property type="molecule type" value="Genomic_DNA"/>
</dbReference>
<dbReference type="InParanoid" id="E3NNB5"/>
<organism evidence="3">
    <name type="scientific">Caenorhabditis remanei</name>
    <name type="common">Caenorhabditis vulgaris</name>
    <dbReference type="NCBI Taxonomy" id="31234"/>
    <lineage>
        <taxon>Eukaryota</taxon>
        <taxon>Metazoa</taxon>
        <taxon>Ecdysozoa</taxon>
        <taxon>Nematoda</taxon>
        <taxon>Chromadorea</taxon>
        <taxon>Rhabditida</taxon>
        <taxon>Rhabditina</taxon>
        <taxon>Rhabditomorpha</taxon>
        <taxon>Rhabditoidea</taxon>
        <taxon>Rhabditidae</taxon>
        <taxon>Peloderinae</taxon>
        <taxon>Caenorhabditis</taxon>
    </lineage>
</organism>
<dbReference type="eggNOG" id="KOG1075">
    <property type="taxonomic scope" value="Eukaryota"/>
</dbReference>
<protein>
    <submittedName>
        <fullName evidence="2">Uncharacterized protein</fullName>
    </submittedName>
</protein>
<proteinExistence type="predicted"/>
<evidence type="ECO:0000313" key="2">
    <source>
        <dbReference type="EMBL" id="EFP10496.1"/>
    </source>
</evidence>
<sequence length="93" mass="10835">MTSKDKKEANLCLHDDFYTVYLTPSDPDNLSANQRNAKYGLASLEHRRQTTDYKMILKMQLGKIDINAEDFFTTNTFNKTRSNNIFHWKAGKN</sequence>
<dbReference type="EMBL" id="DS269191">
    <property type="protein sequence ID" value="EFP10493.1"/>
    <property type="molecule type" value="Genomic_DNA"/>
</dbReference>
<evidence type="ECO:0000313" key="1">
    <source>
        <dbReference type="EMBL" id="EFP10493.1"/>
    </source>
</evidence>